<dbReference type="PANTHER" id="PTHR42648:SF11">
    <property type="entry name" value="TRANSPOSON TY4-P GAG-POL POLYPROTEIN"/>
    <property type="match status" value="1"/>
</dbReference>
<gene>
    <name evidence="9" type="ORF">COU96_02130</name>
</gene>
<dbReference type="EMBL" id="PFEL01000078">
    <property type="protein sequence ID" value="PJE69002.1"/>
    <property type="molecule type" value="Genomic_DNA"/>
</dbReference>
<dbReference type="PROSITE" id="PS50994">
    <property type="entry name" value="INTEGRASE"/>
    <property type="match status" value="1"/>
</dbReference>
<evidence type="ECO:0000256" key="1">
    <source>
        <dbReference type="ARBA" id="ARBA00022722"/>
    </source>
</evidence>
<accession>A0A2M8L5C3</accession>
<dbReference type="Pfam" id="PF13683">
    <property type="entry name" value="rve_3"/>
    <property type="match status" value="1"/>
</dbReference>
<keyword evidence="5" id="KW-0460">Magnesium</keyword>
<dbReference type="InterPro" id="IPR036397">
    <property type="entry name" value="RNaseH_sf"/>
</dbReference>
<dbReference type="SUPFAM" id="SSF53098">
    <property type="entry name" value="Ribonuclease H-like"/>
    <property type="match status" value="1"/>
</dbReference>
<dbReference type="GO" id="GO:0006310">
    <property type="term" value="P:DNA recombination"/>
    <property type="evidence" value="ECO:0007669"/>
    <property type="project" value="UniProtKB-KW"/>
</dbReference>
<dbReference type="GO" id="GO:0015074">
    <property type="term" value="P:DNA integration"/>
    <property type="evidence" value="ECO:0007669"/>
    <property type="project" value="UniProtKB-KW"/>
</dbReference>
<protein>
    <recommendedName>
        <fullName evidence="8">Integrase catalytic domain-containing protein</fullName>
    </recommendedName>
</protein>
<organism evidence="9 10">
    <name type="scientific">Candidatus Shapirobacteria bacterium CG10_big_fil_rev_8_21_14_0_10_38_14</name>
    <dbReference type="NCBI Taxonomy" id="1974483"/>
    <lineage>
        <taxon>Bacteria</taxon>
        <taxon>Candidatus Shapironibacteriota</taxon>
    </lineage>
</organism>
<name>A0A2M8L5C3_9BACT</name>
<dbReference type="Gene3D" id="3.30.420.10">
    <property type="entry name" value="Ribonuclease H-like superfamily/Ribonuclease H"/>
    <property type="match status" value="1"/>
</dbReference>
<dbReference type="GO" id="GO:0003676">
    <property type="term" value="F:nucleic acid binding"/>
    <property type="evidence" value="ECO:0007669"/>
    <property type="project" value="InterPro"/>
</dbReference>
<evidence type="ECO:0000259" key="8">
    <source>
        <dbReference type="PROSITE" id="PS50994"/>
    </source>
</evidence>
<dbReference type="AlphaFoldDB" id="A0A2M8L5C3"/>
<keyword evidence="6" id="KW-0229">DNA integration</keyword>
<keyword evidence="1" id="KW-0540">Nuclease</keyword>
<evidence type="ECO:0000256" key="5">
    <source>
        <dbReference type="ARBA" id="ARBA00022842"/>
    </source>
</evidence>
<dbReference type="GO" id="GO:0046872">
    <property type="term" value="F:metal ion binding"/>
    <property type="evidence" value="ECO:0007669"/>
    <property type="project" value="UniProtKB-KW"/>
</dbReference>
<comment type="caution">
    <text evidence="9">The sequence shown here is derived from an EMBL/GenBank/DDBJ whole genome shotgun (WGS) entry which is preliminary data.</text>
</comment>
<proteinExistence type="predicted"/>
<dbReference type="InterPro" id="IPR039537">
    <property type="entry name" value="Retrotran_Ty1/copia-like"/>
</dbReference>
<dbReference type="Proteomes" id="UP000229500">
    <property type="component" value="Unassembled WGS sequence"/>
</dbReference>
<feature type="domain" description="Integrase catalytic" evidence="8">
    <location>
        <begin position="164"/>
        <end position="329"/>
    </location>
</feature>
<keyword evidence="4" id="KW-0378">Hydrolase</keyword>
<dbReference type="PANTHER" id="PTHR42648">
    <property type="entry name" value="TRANSPOSASE, PUTATIVE-RELATED"/>
    <property type="match status" value="1"/>
</dbReference>
<keyword evidence="3" id="KW-0255">Endonuclease</keyword>
<evidence type="ECO:0000256" key="6">
    <source>
        <dbReference type="ARBA" id="ARBA00022908"/>
    </source>
</evidence>
<dbReference type="InterPro" id="IPR001584">
    <property type="entry name" value="Integrase_cat-core"/>
</dbReference>
<evidence type="ECO:0000256" key="7">
    <source>
        <dbReference type="ARBA" id="ARBA00023172"/>
    </source>
</evidence>
<evidence type="ECO:0000313" key="10">
    <source>
        <dbReference type="Proteomes" id="UP000229500"/>
    </source>
</evidence>
<keyword evidence="7" id="KW-0233">DNA recombination</keyword>
<reference evidence="10" key="1">
    <citation type="submission" date="2017-09" db="EMBL/GenBank/DDBJ databases">
        <title>Depth-based differentiation of microbial function through sediment-hosted aquifers and enrichment of novel symbionts in the deep terrestrial subsurface.</title>
        <authorList>
            <person name="Probst A.J."/>
            <person name="Ladd B."/>
            <person name="Jarett J.K."/>
            <person name="Geller-Mcgrath D.E."/>
            <person name="Sieber C.M.K."/>
            <person name="Emerson J.B."/>
            <person name="Anantharaman K."/>
            <person name="Thomas B.C."/>
            <person name="Malmstrom R."/>
            <person name="Stieglmeier M."/>
            <person name="Klingl A."/>
            <person name="Woyke T."/>
            <person name="Ryan C.M."/>
            <person name="Banfield J.F."/>
        </authorList>
    </citation>
    <scope>NUCLEOTIDE SEQUENCE [LARGE SCALE GENOMIC DNA]</scope>
</reference>
<evidence type="ECO:0000256" key="3">
    <source>
        <dbReference type="ARBA" id="ARBA00022759"/>
    </source>
</evidence>
<keyword evidence="2" id="KW-0479">Metal-binding</keyword>
<dbReference type="InterPro" id="IPR012337">
    <property type="entry name" value="RNaseH-like_sf"/>
</dbReference>
<evidence type="ECO:0000256" key="4">
    <source>
        <dbReference type="ARBA" id="ARBA00022801"/>
    </source>
</evidence>
<evidence type="ECO:0000256" key="2">
    <source>
        <dbReference type="ARBA" id="ARBA00022723"/>
    </source>
</evidence>
<dbReference type="GO" id="GO:0004519">
    <property type="term" value="F:endonuclease activity"/>
    <property type="evidence" value="ECO:0007669"/>
    <property type="project" value="UniProtKB-KW"/>
</dbReference>
<evidence type="ECO:0000313" key="9">
    <source>
        <dbReference type="EMBL" id="PJE69002.1"/>
    </source>
</evidence>
<sequence length="341" mass="40713">MTDWKEVSKILSSLRHFDESEIAKQRLKIIKFYDKYGEKATKEAFGVDRKLIYIWRKKLKQGKGKLSSLVPFSTRPERVRRMMTDGRIVEFIKKLREEHPRLGKEKIKPLLDEYCDEVGISSIKESTIGKVIKRNNLFFQKSNRVYHDPASGWAQRKKKKRLRVRYSPKHQELGHLQADSITLFTDGLKRYIFSAIDSKLKFSFSLCYKSLNSRNGQDFFRKLERVYPFRIKSLQTDNGLEFLGEFDEYLRKKNIPHFFSYPRCPKINGVVERYQRSLQEEFANWYLEIIDDTRVFNQKMIEYLIWYNTRRVHQSLGLKSPMDYLLFKGLMSKKCVTSTIY</sequence>
<dbReference type="GO" id="GO:0016787">
    <property type="term" value="F:hydrolase activity"/>
    <property type="evidence" value="ECO:0007669"/>
    <property type="project" value="UniProtKB-KW"/>
</dbReference>